<feature type="domain" description="Enoyl reductase (ER)" evidence="10">
    <location>
        <begin position="14"/>
        <end position="358"/>
    </location>
</feature>
<evidence type="ECO:0000313" key="12">
    <source>
        <dbReference type="Proteomes" id="UP000326979"/>
    </source>
</evidence>
<keyword evidence="12" id="KW-1185">Reference proteome</keyword>
<reference evidence="11 12" key="1">
    <citation type="submission" date="2019-07" db="EMBL/GenBank/DDBJ databases">
        <title>New species of Amycolatopsis and Streptomyces.</title>
        <authorList>
            <person name="Duangmal K."/>
            <person name="Teo W.F.A."/>
            <person name="Lipun K."/>
        </authorList>
    </citation>
    <scope>NUCLEOTIDE SEQUENCE [LARGE SCALE GENOMIC DNA]</scope>
    <source>
        <strain evidence="11 12">TISTR 2346</strain>
    </source>
</reference>
<comment type="function">
    <text evidence="3">Catalyzes the oxidation of 2-deoxy-scyllo-inosamine (DOIA) with NAD(+) or NADP(+), forming 3-amino-2,3-dideoxy-scyllo-inosose (amino-DOI).</text>
</comment>
<dbReference type="Pfam" id="PF00107">
    <property type="entry name" value="ADH_zinc_N"/>
    <property type="match status" value="1"/>
</dbReference>
<dbReference type="AlphaFoldDB" id="A0A5N8WCE7"/>
<comment type="catalytic activity">
    <reaction evidence="8">
        <text>2-deoxy-scyllo-inosamine + NAD(+) = 3-amino-2,3-dideoxy-scyllo-inosose + NADH + H(+)</text>
        <dbReference type="Rhea" id="RHEA:33883"/>
        <dbReference type="ChEBI" id="CHEBI:15378"/>
        <dbReference type="ChEBI" id="CHEBI:57540"/>
        <dbReference type="ChEBI" id="CHEBI:57945"/>
        <dbReference type="ChEBI" id="CHEBI:65002"/>
        <dbReference type="ChEBI" id="CHEBI:65003"/>
        <dbReference type="EC" id="1.1.1.329"/>
    </reaction>
</comment>
<accession>A0A5N8WCE7</accession>
<dbReference type="InterPro" id="IPR013149">
    <property type="entry name" value="ADH-like_C"/>
</dbReference>
<organism evidence="11 12">
    <name type="scientific">Streptomyces phyllanthi</name>
    <dbReference type="NCBI Taxonomy" id="1803180"/>
    <lineage>
        <taxon>Bacteria</taxon>
        <taxon>Bacillati</taxon>
        <taxon>Actinomycetota</taxon>
        <taxon>Actinomycetes</taxon>
        <taxon>Kitasatosporales</taxon>
        <taxon>Streptomycetaceae</taxon>
        <taxon>Streptomyces</taxon>
    </lineage>
</organism>
<evidence type="ECO:0000256" key="9">
    <source>
        <dbReference type="ARBA" id="ARBA00049085"/>
    </source>
</evidence>
<dbReference type="InterPro" id="IPR013154">
    <property type="entry name" value="ADH-like_N"/>
</dbReference>
<dbReference type="SUPFAM" id="SSF50129">
    <property type="entry name" value="GroES-like"/>
    <property type="match status" value="1"/>
</dbReference>
<dbReference type="InterPro" id="IPR036291">
    <property type="entry name" value="NAD(P)-bd_dom_sf"/>
</dbReference>
<dbReference type="PANTHER" id="PTHR43401:SF5">
    <property type="entry name" value="ALCOHOL DEHYDROGENASE-RELATED"/>
    <property type="match status" value="1"/>
</dbReference>
<comment type="caution">
    <text evidence="11">The sequence shown here is derived from an EMBL/GenBank/DDBJ whole genome shotgun (WGS) entry which is preliminary data.</text>
</comment>
<evidence type="ECO:0000259" key="10">
    <source>
        <dbReference type="SMART" id="SM00829"/>
    </source>
</evidence>
<dbReference type="InterPro" id="IPR011032">
    <property type="entry name" value="GroES-like_sf"/>
</dbReference>
<protein>
    <recommendedName>
        <fullName evidence="7">2-deoxy-scyllo-inosamine dehydrogenase</fullName>
        <ecNumber evidence="6">1.1.1.329</ecNumber>
    </recommendedName>
</protein>
<gene>
    <name evidence="11" type="ORF">FNH04_32600</name>
</gene>
<evidence type="ECO:0000313" key="11">
    <source>
        <dbReference type="EMBL" id="MPY44476.1"/>
    </source>
</evidence>
<dbReference type="Gene3D" id="3.90.180.10">
    <property type="entry name" value="Medium-chain alcohol dehydrogenases, catalytic domain"/>
    <property type="match status" value="1"/>
</dbReference>
<evidence type="ECO:0000256" key="8">
    <source>
        <dbReference type="ARBA" id="ARBA00048685"/>
    </source>
</evidence>
<comment type="catalytic activity">
    <reaction evidence="9">
        <text>2-deoxy-scyllo-inosamine + NADP(+) = 3-amino-2,3-dideoxy-scyllo-inosose + NADPH + H(+)</text>
        <dbReference type="Rhea" id="RHEA:33879"/>
        <dbReference type="ChEBI" id="CHEBI:15378"/>
        <dbReference type="ChEBI" id="CHEBI:57783"/>
        <dbReference type="ChEBI" id="CHEBI:58349"/>
        <dbReference type="ChEBI" id="CHEBI:65002"/>
        <dbReference type="ChEBI" id="CHEBI:65003"/>
        <dbReference type="EC" id="1.1.1.329"/>
    </reaction>
</comment>
<evidence type="ECO:0000256" key="1">
    <source>
        <dbReference type="ARBA" id="ARBA00001947"/>
    </source>
</evidence>
<evidence type="ECO:0000256" key="6">
    <source>
        <dbReference type="ARBA" id="ARBA00039102"/>
    </source>
</evidence>
<evidence type="ECO:0000256" key="3">
    <source>
        <dbReference type="ARBA" id="ARBA00037678"/>
    </source>
</evidence>
<dbReference type="Pfam" id="PF08240">
    <property type="entry name" value="ADH_N"/>
    <property type="match status" value="1"/>
</dbReference>
<evidence type="ECO:0000256" key="5">
    <source>
        <dbReference type="ARBA" id="ARBA00038004"/>
    </source>
</evidence>
<comment type="cofactor">
    <cofactor evidence="1">
        <name>Zn(2+)</name>
        <dbReference type="ChEBI" id="CHEBI:29105"/>
    </cofactor>
</comment>
<dbReference type="InterPro" id="IPR020843">
    <property type="entry name" value="ER"/>
</dbReference>
<evidence type="ECO:0000256" key="2">
    <source>
        <dbReference type="ARBA" id="ARBA00023002"/>
    </source>
</evidence>
<dbReference type="InterPro" id="IPR050129">
    <property type="entry name" value="Zn_alcohol_dh"/>
</dbReference>
<dbReference type="GO" id="GO:0016491">
    <property type="term" value="F:oxidoreductase activity"/>
    <property type="evidence" value="ECO:0007669"/>
    <property type="project" value="UniProtKB-KW"/>
</dbReference>
<proteinExistence type="inferred from homology"/>
<evidence type="ECO:0000256" key="7">
    <source>
        <dbReference type="ARBA" id="ARBA00039387"/>
    </source>
</evidence>
<dbReference type="SUPFAM" id="SSF51735">
    <property type="entry name" value="NAD(P)-binding Rossmann-fold domains"/>
    <property type="match status" value="1"/>
</dbReference>
<comment type="similarity">
    <text evidence="5">Belongs to the zinc-containing alcohol dehydrogenase family. DOIA dehydrogenase subfamily.</text>
</comment>
<dbReference type="EC" id="1.1.1.329" evidence="6"/>
<dbReference type="OrthoDB" id="3567264at2"/>
<evidence type="ECO:0000256" key="4">
    <source>
        <dbReference type="ARBA" id="ARBA00037908"/>
    </source>
</evidence>
<dbReference type="PANTHER" id="PTHR43401">
    <property type="entry name" value="L-THREONINE 3-DEHYDROGENASE"/>
    <property type="match status" value="1"/>
</dbReference>
<dbReference type="Proteomes" id="UP000326979">
    <property type="component" value="Unassembled WGS sequence"/>
</dbReference>
<keyword evidence="2" id="KW-0560">Oxidoreductase</keyword>
<name>A0A5N8WCE7_9ACTN</name>
<dbReference type="SMART" id="SM00829">
    <property type="entry name" value="PKS_ER"/>
    <property type="match status" value="1"/>
</dbReference>
<dbReference type="EMBL" id="VJZE01000327">
    <property type="protein sequence ID" value="MPY44476.1"/>
    <property type="molecule type" value="Genomic_DNA"/>
</dbReference>
<comment type="pathway">
    <text evidence="4">Metabolic intermediate biosynthesis; 2-deoxystreptamine biosynthesis; 2-deoxystreptamine from D-glucose 6-phosphate: step 3/4.</text>
</comment>
<sequence>MISTMRAARMHNVGEPMKIEQIPVPVPGPGDVRVAVHAVNIVPNLANILSNWTTWFPLNPLPPLPAVFGLDPAGVVEAVGAGVEGVEVGDRVYVNPGRTCGACRACRDGRIVQCASYAFAGYFGFSATSIRLLDRYQGGLAEKMIAPATALVHIPDSLSFEAAARFGYLGTMYSALRKAAAGPGRSVLVNGITGTLGIGAALLAPALGITTLYGIGRDRELLAEIDKLAPGRLRLHSLHDGPVDEWIAAETGGQGVDVYIDALGPGAPHETLQQGVRALARGGIAVNVGAVAGEVPLDLHRMMDMDQTVRGSVWFTPGEGQDMADMAAAGVLDLSPLRHHVFPLDEVNTAINNVGSRHGGFSNFIISPVSGH</sequence>